<dbReference type="InterPro" id="IPR009057">
    <property type="entry name" value="Homeodomain-like_sf"/>
</dbReference>
<dbReference type="GO" id="GO:0000976">
    <property type="term" value="F:transcription cis-regulatory region binding"/>
    <property type="evidence" value="ECO:0007669"/>
    <property type="project" value="TreeGrafter"/>
</dbReference>
<dbReference type="PRINTS" id="PR00455">
    <property type="entry name" value="HTHTETR"/>
</dbReference>
<dbReference type="InterPro" id="IPR001647">
    <property type="entry name" value="HTH_TetR"/>
</dbReference>
<evidence type="ECO:0000256" key="1">
    <source>
        <dbReference type="ARBA" id="ARBA00023125"/>
    </source>
</evidence>
<dbReference type="GO" id="GO:0003700">
    <property type="term" value="F:DNA-binding transcription factor activity"/>
    <property type="evidence" value="ECO:0007669"/>
    <property type="project" value="TreeGrafter"/>
</dbReference>
<feature type="domain" description="HTH tetR-type" evidence="3">
    <location>
        <begin position="12"/>
        <end position="72"/>
    </location>
</feature>
<name>A0A365HCZ5_9ACTN</name>
<reference evidence="4 5" key="1">
    <citation type="submission" date="2018-06" db="EMBL/GenBank/DDBJ databases">
        <title>Actinomadura craniellae sp. nov. isolated from marine sponge Craniella sp.</title>
        <authorList>
            <person name="Li L."/>
            <person name="Xu Q.H."/>
            <person name="Lin H.W."/>
            <person name="Lu Y.H."/>
        </authorList>
    </citation>
    <scope>NUCLEOTIDE SEQUENCE [LARGE SCALE GENOMIC DNA]</scope>
    <source>
        <strain evidence="4 5">LHW63021</strain>
    </source>
</reference>
<dbReference type="PROSITE" id="PS50977">
    <property type="entry name" value="HTH_TETR_2"/>
    <property type="match status" value="1"/>
</dbReference>
<protein>
    <submittedName>
        <fullName evidence="4">TetR/AcrR family transcriptional regulator</fullName>
    </submittedName>
</protein>
<gene>
    <name evidence="4" type="ORF">DPM19_02130</name>
</gene>
<evidence type="ECO:0000259" key="3">
    <source>
        <dbReference type="PROSITE" id="PS50977"/>
    </source>
</evidence>
<evidence type="ECO:0000313" key="4">
    <source>
        <dbReference type="EMBL" id="RAY16985.1"/>
    </source>
</evidence>
<feature type="DNA-binding region" description="H-T-H motif" evidence="2">
    <location>
        <begin position="35"/>
        <end position="54"/>
    </location>
</feature>
<dbReference type="RefSeq" id="WP_111863035.1">
    <property type="nucleotide sequence ID" value="NZ_QLYX01000001.1"/>
</dbReference>
<dbReference type="PANTHER" id="PTHR30055">
    <property type="entry name" value="HTH-TYPE TRANSCRIPTIONAL REGULATOR RUTR"/>
    <property type="match status" value="1"/>
</dbReference>
<organism evidence="4 5">
    <name type="scientific">Actinomadura craniellae</name>
    <dbReference type="NCBI Taxonomy" id="2231787"/>
    <lineage>
        <taxon>Bacteria</taxon>
        <taxon>Bacillati</taxon>
        <taxon>Actinomycetota</taxon>
        <taxon>Actinomycetes</taxon>
        <taxon>Streptosporangiales</taxon>
        <taxon>Thermomonosporaceae</taxon>
        <taxon>Actinomadura</taxon>
    </lineage>
</organism>
<dbReference type="InterPro" id="IPR050109">
    <property type="entry name" value="HTH-type_TetR-like_transc_reg"/>
</dbReference>
<dbReference type="PANTHER" id="PTHR30055:SF235">
    <property type="entry name" value="TRANSCRIPTIONAL REGULATORY PROTEIN"/>
    <property type="match status" value="1"/>
</dbReference>
<keyword evidence="1 2" id="KW-0238">DNA-binding</keyword>
<sequence length="201" mass="22583">MASSRRLGAPDAKNRAVLLDATERLLLEEGYAAVSSRRVAAAAGLKPQLVHYYFRSMDELFMAVLQRRSEEALRYQAEALASPQPLWALWEFSTELEPSSLTMELVGLASQRKTIRAEIARYADQFRRDQLEVVSDLVRRYEVDTDEFSAGALVVIMTGVSRIIMMEKALGMSTGHDDALALVERHIERLEGPRDVSLRPS</sequence>
<accession>A0A365HCZ5</accession>
<comment type="caution">
    <text evidence="4">The sequence shown here is derived from an EMBL/GenBank/DDBJ whole genome shotgun (WGS) entry which is preliminary data.</text>
</comment>
<dbReference type="EMBL" id="QLYX01000001">
    <property type="protein sequence ID" value="RAY16985.1"/>
    <property type="molecule type" value="Genomic_DNA"/>
</dbReference>
<keyword evidence="5" id="KW-1185">Reference proteome</keyword>
<dbReference type="Proteomes" id="UP000251891">
    <property type="component" value="Unassembled WGS sequence"/>
</dbReference>
<dbReference type="OrthoDB" id="3474596at2"/>
<dbReference type="Pfam" id="PF00440">
    <property type="entry name" value="TetR_N"/>
    <property type="match status" value="1"/>
</dbReference>
<evidence type="ECO:0000256" key="2">
    <source>
        <dbReference type="PROSITE-ProRule" id="PRU00335"/>
    </source>
</evidence>
<dbReference type="SUPFAM" id="SSF46689">
    <property type="entry name" value="Homeodomain-like"/>
    <property type="match status" value="1"/>
</dbReference>
<evidence type="ECO:0000313" key="5">
    <source>
        <dbReference type="Proteomes" id="UP000251891"/>
    </source>
</evidence>
<dbReference type="AlphaFoldDB" id="A0A365HCZ5"/>
<proteinExistence type="predicted"/>
<dbReference type="Gene3D" id="1.10.357.10">
    <property type="entry name" value="Tetracycline Repressor, domain 2"/>
    <property type="match status" value="1"/>
</dbReference>